<dbReference type="AlphaFoldDB" id="A0AAJ0DI37"/>
<organism evidence="1 2">
    <name type="scientific">Extremus antarcticus</name>
    <dbReference type="NCBI Taxonomy" id="702011"/>
    <lineage>
        <taxon>Eukaryota</taxon>
        <taxon>Fungi</taxon>
        <taxon>Dikarya</taxon>
        <taxon>Ascomycota</taxon>
        <taxon>Pezizomycotina</taxon>
        <taxon>Dothideomycetes</taxon>
        <taxon>Dothideomycetidae</taxon>
        <taxon>Mycosphaerellales</taxon>
        <taxon>Extremaceae</taxon>
        <taxon>Extremus</taxon>
    </lineage>
</organism>
<evidence type="ECO:0000313" key="2">
    <source>
        <dbReference type="Proteomes" id="UP001271007"/>
    </source>
</evidence>
<protein>
    <submittedName>
        <fullName evidence="1">Uncharacterized protein</fullName>
    </submittedName>
</protein>
<dbReference type="Proteomes" id="UP001271007">
    <property type="component" value="Unassembled WGS sequence"/>
</dbReference>
<reference evidence="1" key="1">
    <citation type="submission" date="2023-04" db="EMBL/GenBank/DDBJ databases">
        <title>Black Yeasts Isolated from many extreme environments.</title>
        <authorList>
            <person name="Coleine C."/>
            <person name="Stajich J.E."/>
            <person name="Selbmann L."/>
        </authorList>
    </citation>
    <scope>NUCLEOTIDE SEQUENCE</scope>
    <source>
        <strain evidence="1">CCFEE 5312</strain>
    </source>
</reference>
<dbReference type="Gene3D" id="3.90.79.10">
    <property type="entry name" value="Nucleoside Triphosphate Pyrophosphohydrolase"/>
    <property type="match status" value="1"/>
</dbReference>
<evidence type="ECO:0000313" key="1">
    <source>
        <dbReference type="EMBL" id="KAK3050708.1"/>
    </source>
</evidence>
<accession>A0AAJ0DI37</accession>
<dbReference type="EMBL" id="JAWDJX010000030">
    <property type="protein sequence ID" value="KAK3050708.1"/>
    <property type="molecule type" value="Genomic_DNA"/>
</dbReference>
<gene>
    <name evidence="1" type="ORF">LTR09_008074</name>
</gene>
<sequence>MATVEVNLKEGEALPEQHLDEGENIERIIVPLSELYHKLKALSEEKGTVVDARLFHWALGLHWSQHLKA</sequence>
<comment type="caution">
    <text evidence="1">The sequence shown here is derived from an EMBL/GenBank/DDBJ whole genome shotgun (WGS) entry which is preliminary data.</text>
</comment>
<name>A0AAJ0DI37_9PEZI</name>
<proteinExistence type="predicted"/>
<keyword evidence="2" id="KW-1185">Reference proteome</keyword>